<dbReference type="Proteomes" id="UP001316803">
    <property type="component" value="Unassembled WGS sequence"/>
</dbReference>
<reference evidence="2 3" key="1">
    <citation type="submission" date="2022-12" db="EMBL/GenBank/DDBJ databases">
        <title>Genomic features and morphological characterization of a novel Knufia sp. strain isolated from spacecraft assembly facility.</title>
        <authorList>
            <person name="Teixeira M."/>
            <person name="Chander A.M."/>
            <person name="Stajich J.E."/>
            <person name="Venkateswaran K."/>
        </authorList>
    </citation>
    <scope>NUCLEOTIDE SEQUENCE [LARGE SCALE GENOMIC DNA]</scope>
    <source>
        <strain evidence="2 3">FJI-L2-BK-P2</strain>
    </source>
</reference>
<sequence length="84" mass="9318">MEILELVKKEECQRLGTDDEPRQGNYGWCFYDSSADDVDGSPVEDDKSYDSDGSVDDEDPNQGSQGAPRSAWMISFSDLLAYLG</sequence>
<accession>A0AAN8EC95</accession>
<dbReference type="AlphaFoldDB" id="A0AAN8EC95"/>
<feature type="region of interest" description="Disordered" evidence="1">
    <location>
        <begin position="35"/>
        <end position="69"/>
    </location>
</feature>
<comment type="caution">
    <text evidence="2">The sequence shown here is derived from an EMBL/GenBank/DDBJ whole genome shotgun (WGS) entry which is preliminary data.</text>
</comment>
<keyword evidence="3" id="KW-1185">Reference proteome</keyword>
<dbReference type="EMBL" id="JAKLMC020000017">
    <property type="protein sequence ID" value="KAK5952139.1"/>
    <property type="molecule type" value="Genomic_DNA"/>
</dbReference>
<name>A0AAN8EC95_9EURO</name>
<gene>
    <name evidence="2" type="ORF">OHC33_007026</name>
</gene>
<proteinExistence type="predicted"/>
<organism evidence="2 3">
    <name type="scientific">Knufia fluminis</name>
    <dbReference type="NCBI Taxonomy" id="191047"/>
    <lineage>
        <taxon>Eukaryota</taxon>
        <taxon>Fungi</taxon>
        <taxon>Dikarya</taxon>
        <taxon>Ascomycota</taxon>
        <taxon>Pezizomycotina</taxon>
        <taxon>Eurotiomycetes</taxon>
        <taxon>Chaetothyriomycetidae</taxon>
        <taxon>Chaetothyriales</taxon>
        <taxon>Trichomeriaceae</taxon>
        <taxon>Knufia</taxon>
    </lineage>
</organism>
<evidence type="ECO:0000313" key="2">
    <source>
        <dbReference type="EMBL" id="KAK5952139.1"/>
    </source>
</evidence>
<protein>
    <submittedName>
        <fullName evidence="2">Uncharacterized protein</fullName>
    </submittedName>
</protein>
<evidence type="ECO:0000256" key="1">
    <source>
        <dbReference type="SAM" id="MobiDB-lite"/>
    </source>
</evidence>
<evidence type="ECO:0000313" key="3">
    <source>
        <dbReference type="Proteomes" id="UP001316803"/>
    </source>
</evidence>